<evidence type="ECO:0000256" key="9">
    <source>
        <dbReference type="ARBA" id="ARBA00038341"/>
    </source>
</evidence>
<keyword evidence="2" id="KW-0813">Transport</keyword>
<dbReference type="InterPro" id="IPR006153">
    <property type="entry name" value="Cation/H_exchanger_TM"/>
</dbReference>
<feature type="transmembrane region" description="Helical" evidence="10">
    <location>
        <begin position="256"/>
        <end position="273"/>
    </location>
</feature>
<comment type="caution">
    <text evidence="14">The sequence shown here is derived from an EMBL/GenBank/DDBJ whole genome shotgun (WGS) entry which is preliminary data.</text>
</comment>
<comment type="similarity">
    <text evidence="9">Belongs to the monovalent cation:proton antiporter 2 (CPA2) transporter (TC 2.A.37) family. CHX (TC 2.A.37.4) subfamily.</text>
</comment>
<feature type="transmembrane region" description="Helical" evidence="10">
    <location>
        <begin position="294"/>
        <end position="323"/>
    </location>
</feature>
<dbReference type="Pfam" id="PF23259">
    <property type="entry name" value="CHX17_C"/>
    <property type="match status" value="1"/>
</dbReference>
<feature type="transmembrane region" description="Helical" evidence="10">
    <location>
        <begin position="218"/>
        <end position="236"/>
    </location>
</feature>
<feature type="domain" description="Cation/H(+) antiporter central" evidence="12">
    <location>
        <begin position="516"/>
        <end position="647"/>
    </location>
</feature>
<sequence length="828" mass="92448">MGLINDTICIKPGMLSSGGLFYANLDPATFEFSPMQIIALQIFCLSLTPRLIHIVLSRFHQPMFVSQILGGLLFTRSGAFGYQFIGEEEDAIGIQHFIFPSNKMQVLDTLAHFSSVCFLFKLGVQMDPKILKTSGLKPFVIGLSCFLCSSLSGGVLAHMISNDFSFETHWVRQDDLKGYDSAFTGSRNIVDLFSFVSFPVIAYVLTDLSMLNSNLGRLALHVSMVANLLHFVKQILSIIKTLFFNPDSAASFTKKLSVALVMVAIFIFIFYIVRPATLWMVKNTPEGKPVKESYVNLIMISVLLCGLATKYCGLYIMDGAFFLGLAIPDGPPLGATIVDKLDYMITSFLMPLHMGTVGFKTKIFLLNKHHFKFIWRAGLVITASILGKIIGVFVSSLYFGVPIQDSFLLGLIMNLKGIVDISMVDIWIDAGGPKVFIVANTIMVVAMLIIVAVITPLVKYLYDPSAKYLTYKRRSVLQSKENQSDFRVLVCIHTQDDVPNIIRLLEASNPTKNTPLTVYGLHLVELIGRASPLFIVHPRHRITGSSSKPSKSERILNALMQLEDRYHNVVTVQGFTTISPYASMHNDICTMSFDKRTALIIFPFYKHDAISRRDDLDRQNISNRAIKSLLENILRNSPCSVGILIDGSNDQAQSTCFLSDTPYRVVVLFFGGPDDREALAFAMNMIHHPSIFVTLLRFYGATSLSSDAVISCDNEAINVDVERHKFLDDELVDHFRINTMHDETLIYKEVEVKDGAETIWVVRSLNDDFDLMVVGRQQIMDSKIISGLNNDLDECEELGVLGDMLSSPDYDAKGSILIIHQRQDISEL</sequence>
<dbReference type="InterPro" id="IPR050794">
    <property type="entry name" value="CPA2_transporter"/>
</dbReference>
<dbReference type="Pfam" id="PF23256">
    <property type="entry name" value="CHX17_2nd"/>
    <property type="match status" value="1"/>
</dbReference>
<name>A0AA41W1V8_PAPNU</name>
<dbReference type="GO" id="GO:1902600">
    <property type="term" value="P:proton transmembrane transport"/>
    <property type="evidence" value="ECO:0007669"/>
    <property type="project" value="InterPro"/>
</dbReference>
<keyword evidence="7" id="KW-0406">Ion transport</keyword>
<dbReference type="Gene3D" id="3.40.50.12370">
    <property type="match status" value="1"/>
</dbReference>
<feature type="transmembrane region" description="Helical" evidence="10">
    <location>
        <begin position="136"/>
        <end position="160"/>
    </location>
</feature>
<evidence type="ECO:0000256" key="1">
    <source>
        <dbReference type="ARBA" id="ARBA00004141"/>
    </source>
</evidence>
<dbReference type="GO" id="GO:0015297">
    <property type="term" value="F:antiporter activity"/>
    <property type="evidence" value="ECO:0007669"/>
    <property type="project" value="InterPro"/>
</dbReference>
<dbReference type="GO" id="GO:0006885">
    <property type="term" value="P:regulation of pH"/>
    <property type="evidence" value="ECO:0007669"/>
    <property type="project" value="TreeGrafter"/>
</dbReference>
<dbReference type="Pfam" id="PF00999">
    <property type="entry name" value="Na_H_Exchanger"/>
    <property type="match status" value="1"/>
</dbReference>
<comment type="subcellular location">
    <subcellularLocation>
        <location evidence="1">Membrane</location>
        <topology evidence="1">Multi-pass membrane protein</topology>
    </subcellularLocation>
</comment>
<feature type="transmembrane region" description="Helical" evidence="10">
    <location>
        <begin position="435"/>
        <end position="462"/>
    </location>
</feature>
<evidence type="ECO:0000259" key="13">
    <source>
        <dbReference type="Pfam" id="PF23259"/>
    </source>
</evidence>
<keyword evidence="4 10" id="KW-0812">Transmembrane</keyword>
<dbReference type="EMBL" id="JAJJMA010340910">
    <property type="protein sequence ID" value="MCL7051654.1"/>
    <property type="molecule type" value="Genomic_DNA"/>
</dbReference>
<evidence type="ECO:0008006" key="16">
    <source>
        <dbReference type="Google" id="ProtNLM"/>
    </source>
</evidence>
<keyword evidence="15" id="KW-1185">Reference proteome</keyword>
<evidence type="ECO:0000259" key="12">
    <source>
        <dbReference type="Pfam" id="PF23256"/>
    </source>
</evidence>
<feature type="transmembrane region" description="Helical" evidence="10">
    <location>
        <begin position="407"/>
        <end position="428"/>
    </location>
</feature>
<dbReference type="PANTHER" id="PTHR32468:SF26">
    <property type="entry name" value="CATION_H(+) ANTIPORTER 15"/>
    <property type="match status" value="1"/>
</dbReference>
<organism evidence="14 15">
    <name type="scientific">Papaver nudicaule</name>
    <name type="common">Iceland poppy</name>
    <dbReference type="NCBI Taxonomy" id="74823"/>
    <lineage>
        <taxon>Eukaryota</taxon>
        <taxon>Viridiplantae</taxon>
        <taxon>Streptophyta</taxon>
        <taxon>Embryophyta</taxon>
        <taxon>Tracheophyta</taxon>
        <taxon>Spermatophyta</taxon>
        <taxon>Magnoliopsida</taxon>
        <taxon>Ranunculales</taxon>
        <taxon>Papaveraceae</taxon>
        <taxon>Papaveroideae</taxon>
        <taxon>Papaver</taxon>
    </lineage>
</organism>
<dbReference type="Proteomes" id="UP001177140">
    <property type="component" value="Unassembled WGS sequence"/>
</dbReference>
<dbReference type="GO" id="GO:0012505">
    <property type="term" value="C:endomembrane system"/>
    <property type="evidence" value="ECO:0007669"/>
    <property type="project" value="TreeGrafter"/>
</dbReference>
<evidence type="ECO:0000259" key="11">
    <source>
        <dbReference type="Pfam" id="PF00999"/>
    </source>
</evidence>
<feature type="domain" description="Cation/H+ exchanger transmembrane" evidence="11">
    <location>
        <begin position="52"/>
        <end position="458"/>
    </location>
</feature>
<dbReference type="GO" id="GO:0006813">
    <property type="term" value="P:potassium ion transport"/>
    <property type="evidence" value="ECO:0007669"/>
    <property type="project" value="UniProtKB-KW"/>
</dbReference>
<evidence type="ECO:0000256" key="6">
    <source>
        <dbReference type="ARBA" id="ARBA00022989"/>
    </source>
</evidence>
<feature type="transmembrane region" description="Helical" evidence="10">
    <location>
        <begin position="189"/>
        <end position="206"/>
    </location>
</feature>
<dbReference type="PANTHER" id="PTHR32468">
    <property type="entry name" value="CATION/H + ANTIPORTER"/>
    <property type="match status" value="1"/>
</dbReference>
<evidence type="ECO:0000256" key="8">
    <source>
        <dbReference type="ARBA" id="ARBA00023136"/>
    </source>
</evidence>
<dbReference type="InterPro" id="IPR057291">
    <property type="entry name" value="CHX17_2nd"/>
</dbReference>
<evidence type="ECO:0000313" key="14">
    <source>
        <dbReference type="EMBL" id="MCL7051654.1"/>
    </source>
</evidence>
<dbReference type="Gene3D" id="1.20.1530.20">
    <property type="match status" value="1"/>
</dbReference>
<gene>
    <name evidence="14" type="ORF">MKW94_013225</name>
</gene>
<feature type="domain" description="Cation/H(+) antiporter C-terminal" evidence="13">
    <location>
        <begin position="665"/>
        <end position="821"/>
    </location>
</feature>
<accession>A0AA41W1V8</accession>
<evidence type="ECO:0000256" key="4">
    <source>
        <dbReference type="ARBA" id="ARBA00022692"/>
    </source>
</evidence>
<keyword evidence="6 10" id="KW-1133">Transmembrane helix</keyword>
<dbReference type="GO" id="GO:0016020">
    <property type="term" value="C:membrane"/>
    <property type="evidence" value="ECO:0007669"/>
    <property type="project" value="UniProtKB-SubCell"/>
</dbReference>
<evidence type="ECO:0000256" key="5">
    <source>
        <dbReference type="ARBA" id="ARBA00022958"/>
    </source>
</evidence>
<dbReference type="InterPro" id="IPR057290">
    <property type="entry name" value="CHX17_C"/>
</dbReference>
<keyword evidence="3" id="KW-0633">Potassium transport</keyword>
<dbReference type="InterPro" id="IPR038770">
    <property type="entry name" value="Na+/solute_symporter_sf"/>
</dbReference>
<evidence type="ECO:0000313" key="15">
    <source>
        <dbReference type="Proteomes" id="UP001177140"/>
    </source>
</evidence>
<proteinExistence type="inferred from homology"/>
<reference evidence="14" key="1">
    <citation type="submission" date="2022-03" db="EMBL/GenBank/DDBJ databases">
        <title>A functionally conserved STORR gene fusion in Papaver species that diverged 16.8 million years ago.</title>
        <authorList>
            <person name="Catania T."/>
        </authorList>
    </citation>
    <scope>NUCLEOTIDE SEQUENCE</scope>
    <source>
        <strain evidence="14">S-191538</strain>
    </source>
</reference>
<evidence type="ECO:0000256" key="10">
    <source>
        <dbReference type="SAM" id="Phobius"/>
    </source>
</evidence>
<evidence type="ECO:0000256" key="3">
    <source>
        <dbReference type="ARBA" id="ARBA00022538"/>
    </source>
</evidence>
<evidence type="ECO:0000256" key="2">
    <source>
        <dbReference type="ARBA" id="ARBA00022448"/>
    </source>
</evidence>
<evidence type="ECO:0000256" key="7">
    <source>
        <dbReference type="ARBA" id="ARBA00023065"/>
    </source>
</evidence>
<keyword evidence="5" id="KW-0630">Potassium</keyword>
<keyword evidence="8 10" id="KW-0472">Membrane</keyword>
<feature type="transmembrane region" description="Helical" evidence="10">
    <location>
        <begin position="373"/>
        <end position="401"/>
    </location>
</feature>
<feature type="transmembrane region" description="Helical" evidence="10">
    <location>
        <begin position="343"/>
        <end position="361"/>
    </location>
</feature>
<protein>
    <recommendedName>
        <fullName evidence="16">Cation/H+ exchanger domain-containing protein</fullName>
    </recommendedName>
</protein>
<dbReference type="AlphaFoldDB" id="A0AA41W1V8"/>